<dbReference type="AlphaFoldDB" id="A0A235ERS9"/>
<proteinExistence type="predicted"/>
<comment type="caution">
    <text evidence="1">The sequence shown here is derived from an EMBL/GenBank/DDBJ whole genome shotgun (WGS) entry which is preliminary data.</text>
</comment>
<evidence type="ECO:0000313" key="2">
    <source>
        <dbReference type="Proteomes" id="UP000215441"/>
    </source>
</evidence>
<reference evidence="1 2" key="1">
    <citation type="submission" date="2017-07" db="EMBL/GenBank/DDBJ databases">
        <title>Acidovorax KNDSW TSA 6 genome sequence and assembly.</title>
        <authorList>
            <person name="Mayilraj S."/>
        </authorList>
    </citation>
    <scope>NUCLEOTIDE SEQUENCE [LARGE SCALE GENOMIC DNA]</scope>
    <source>
        <strain evidence="1 2">KNDSW-TSA6</strain>
    </source>
</reference>
<dbReference type="EMBL" id="NOIG01000004">
    <property type="protein sequence ID" value="OYD51722.1"/>
    <property type="molecule type" value="Genomic_DNA"/>
</dbReference>
<dbReference type="OrthoDB" id="8811509at2"/>
<accession>A0A235ERS9</accession>
<sequence>MGGLAGCSSPRDGALEEFSRWHDNARAQAQAGALSWSELYKQSFDRLTALPPSLQQDTRLENTVLLLSMARKFEANEISAQQFAAERSDIESQLQARLR</sequence>
<organism evidence="1 2">
    <name type="scientific">Acidovorax kalamii</name>
    <dbReference type="NCBI Taxonomy" id="2004485"/>
    <lineage>
        <taxon>Bacteria</taxon>
        <taxon>Pseudomonadati</taxon>
        <taxon>Pseudomonadota</taxon>
        <taxon>Betaproteobacteria</taxon>
        <taxon>Burkholderiales</taxon>
        <taxon>Comamonadaceae</taxon>
        <taxon>Acidovorax</taxon>
    </lineage>
</organism>
<protein>
    <submittedName>
        <fullName evidence="1">Uncharacterized protein</fullName>
    </submittedName>
</protein>
<gene>
    <name evidence="1" type="ORF">CBY09_07215</name>
</gene>
<keyword evidence="2" id="KW-1185">Reference proteome</keyword>
<name>A0A235ERS9_9BURK</name>
<evidence type="ECO:0000313" key="1">
    <source>
        <dbReference type="EMBL" id="OYD51722.1"/>
    </source>
</evidence>
<dbReference type="Proteomes" id="UP000215441">
    <property type="component" value="Unassembled WGS sequence"/>
</dbReference>